<name>A0AAD9JR50_RIDPI</name>
<dbReference type="SUPFAM" id="SSF161070">
    <property type="entry name" value="SNF-like"/>
    <property type="match status" value="1"/>
</dbReference>
<organism evidence="2 3">
    <name type="scientific">Ridgeia piscesae</name>
    <name type="common">Tubeworm</name>
    <dbReference type="NCBI Taxonomy" id="27915"/>
    <lineage>
        <taxon>Eukaryota</taxon>
        <taxon>Metazoa</taxon>
        <taxon>Spiralia</taxon>
        <taxon>Lophotrochozoa</taxon>
        <taxon>Annelida</taxon>
        <taxon>Polychaeta</taxon>
        <taxon>Sedentaria</taxon>
        <taxon>Canalipalpata</taxon>
        <taxon>Sabellida</taxon>
        <taxon>Siboglinidae</taxon>
        <taxon>Ridgeia</taxon>
    </lineage>
</organism>
<dbReference type="AlphaFoldDB" id="A0AAD9JR50"/>
<reference evidence="2" key="1">
    <citation type="journal article" date="2023" name="Mol. Biol. Evol.">
        <title>Third-Generation Sequencing Reveals the Adaptive Role of the Epigenome in Three Deep-Sea Polychaetes.</title>
        <authorList>
            <person name="Perez M."/>
            <person name="Aroh O."/>
            <person name="Sun Y."/>
            <person name="Lan Y."/>
            <person name="Juniper S.K."/>
            <person name="Young C.R."/>
            <person name="Angers B."/>
            <person name="Qian P.Y."/>
        </authorList>
    </citation>
    <scope>NUCLEOTIDE SEQUENCE</scope>
    <source>
        <strain evidence="2">R07B-5</strain>
    </source>
</reference>
<feature type="region of interest" description="Disordered" evidence="1">
    <location>
        <begin position="99"/>
        <end position="118"/>
    </location>
</feature>
<comment type="caution">
    <text evidence="2">The sequence shown here is derived from an EMBL/GenBank/DDBJ whole genome shotgun (WGS) entry which is preliminary data.</text>
</comment>
<accession>A0AAD9JR50</accession>
<evidence type="ECO:0000313" key="2">
    <source>
        <dbReference type="EMBL" id="KAK2157894.1"/>
    </source>
</evidence>
<evidence type="ECO:0000313" key="3">
    <source>
        <dbReference type="Proteomes" id="UP001209878"/>
    </source>
</evidence>
<keyword evidence="3" id="KW-1185">Reference proteome</keyword>
<dbReference type="InterPro" id="IPR037272">
    <property type="entry name" value="SNS_sf"/>
</dbReference>
<proteinExistence type="predicted"/>
<protein>
    <submittedName>
        <fullName evidence="2">Uncharacterized protein</fullName>
    </submittedName>
</protein>
<gene>
    <name evidence="2" type="ORF">NP493_1843g00020</name>
</gene>
<evidence type="ECO:0000256" key="1">
    <source>
        <dbReference type="SAM" id="MobiDB-lite"/>
    </source>
</evidence>
<dbReference type="EMBL" id="JAODUO010001842">
    <property type="protein sequence ID" value="KAK2157894.1"/>
    <property type="molecule type" value="Genomic_DNA"/>
</dbReference>
<sequence length="179" mass="18897">MPVRLSCIAEHKTSNHATLTAWHTAADQIFYSLGVAFGGLESMAGDNRFKTTSISVSGRSEVDRSRGSVSQYGEVHAGSGIQWSVDVCAYGTRGMMVQTQAGHSSEGPRASQRSNGHAQGEQVVLCGASGGVAVAGQVVAWQGSAWSSAVRVRLWQVSSSTARHKVSWQLVSSRNAEAC</sequence>
<dbReference type="Proteomes" id="UP001209878">
    <property type="component" value="Unassembled WGS sequence"/>
</dbReference>